<evidence type="ECO:0000313" key="4">
    <source>
        <dbReference type="Proteomes" id="UP001558632"/>
    </source>
</evidence>
<dbReference type="Proteomes" id="UP001558632">
    <property type="component" value="Unassembled WGS sequence"/>
</dbReference>
<keyword evidence="4" id="KW-1185">Reference proteome</keyword>
<dbReference type="InterPro" id="IPR012674">
    <property type="entry name" value="Calycin"/>
</dbReference>
<dbReference type="InterPro" id="IPR056868">
    <property type="entry name" value="Lipocalin_dom_nem"/>
</dbReference>
<reference evidence="3 4" key="1">
    <citation type="submission" date="2024-07" db="EMBL/GenBank/DDBJ databases">
        <title>Enhanced genomic and transcriptomic resources for Trichinella pseudospiralis and T. spiralis underpin the discovery of pronounced molecular differences between stages and species.</title>
        <authorList>
            <person name="Pasi K.K."/>
            <person name="La Rosa G."/>
            <person name="Gomez-Morales M.A."/>
            <person name="Tosini F."/>
            <person name="Sumanam S."/>
            <person name="Young N.D."/>
            <person name="Chang B.C."/>
            <person name="Robin G.B."/>
        </authorList>
    </citation>
    <scope>NUCLEOTIDE SEQUENCE [LARGE SCALE GENOMIC DNA]</scope>
    <source>
        <strain evidence="3">ISS534</strain>
    </source>
</reference>
<feature type="transmembrane region" description="Helical" evidence="1">
    <location>
        <begin position="44"/>
        <end position="65"/>
    </location>
</feature>
<comment type="caution">
    <text evidence="3">The sequence shown here is derived from an EMBL/GenBank/DDBJ whole genome shotgun (WGS) entry which is preliminary data.</text>
</comment>
<keyword evidence="1" id="KW-0812">Transmembrane</keyword>
<accession>A0ABR3KJP4</accession>
<dbReference type="Pfam" id="PF24976">
    <property type="entry name" value="Lipocalin_10"/>
    <property type="match status" value="1"/>
</dbReference>
<gene>
    <name evidence="3" type="ORF">TSPI_07403</name>
</gene>
<dbReference type="EMBL" id="JBEUSY010000258">
    <property type="protein sequence ID" value="KAL1240268.1"/>
    <property type="molecule type" value="Genomic_DNA"/>
</dbReference>
<proteinExistence type="predicted"/>
<dbReference type="PANTHER" id="PTHR37437">
    <property type="entry name" value="LIPOCALIN-RELATED PROTEIN-RELATED"/>
    <property type="match status" value="1"/>
</dbReference>
<protein>
    <submittedName>
        <fullName evidence="3">tRNA dimethylallyltransferase</fullName>
    </submittedName>
</protein>
<keyword evidence="1" id="KW-0472">Membrane</keyword>
<feature type="domain" description="Lipocalin" evidence="2">
    <location>
        <begin position="207"/>
        <end position="270"/>
    </location>
</feature>
<dbReference type="PANTHER" id="PTHR37437:SF2">
    <property type="entry name" value="LIPOCLN_CYTOSOLIC_FA-BD_DOM DOMAIN-CONTAINING PROTEIN"/>
    <property type="match status" value="1"/>
</dbReference>
<sequence>MKKIHKKERNNYCVGRESNPVAQSTKKVVHLLPTRWSIVQRYNFPILFCIPSPLRVLFLTVILQLTNGQVEIEENLTSTIKRSSSFFGIPVPGNSISGTDVLQLYVRSCKPGFEELPQGDILSSTIKMLADGHGEQFLQKMYSELFFAIQSIDPNKLAGKWYRVMDSSGFYDEICSVVDIKIIEQSQGEAFKIGPDPGGFLYFTGRQEDVCPYFIVKTGALNSEQKYEYVILSQLFKTPVLVLARDPRRFALQYKNEVKNFFKQNDFAKSPWDNDNTATLSHFDHVNCVSSYDDF</sequence>
<evidence type="ECO:0000256" key="1">
    <source>
        <dbReference type="SAM" id="Phobius"/>
    </source>
</evidence>
<dbReference type="SUPFAM" id="SSF50814">
    <property type="entry name" value="Lipocalins"/>
    <property type="match status" value="1"/>
</dbReference>
<organism evidence="3 4">
    <name type="scientific">Trichinella spiralis</name>
    <name type="common">Trichina worm</name>
    <dbReference type="NCBI Taxonomy" id="6334"/>
    <lineage>
        <taxon>Eukaryota</taxon>
        <taxon>Metazoa</taxon>
        <taxon>Ecdysozoa</taxon>
        <taxon>Nematoda</taxon>
        <taxon>Enoplea</taxon>
        <taxon>Dorylaimia</taxon>
        <taxon>Trichinellida</taxon>
        <taxon>Trichinellidae</taxon>
        <taxon>Trichinella</taxon>
    </lineage>
</organism>
<evidence type="ECO:0000313" key="3">
    <source>
        <dbReference type="EMBL" id="KAL1240268.1"/>
    </source>
</evidence>
<evidence type="ECO:0000259" key="2">
    <source>
        <dbReference type="Pfam" id="PF24976"/>
    </source>
</evidence>
<name>A0ABR3KJP4_TRISP</name>
<keyword evidence="1" id="KW-1133">Transmembrane helix</keyword>